<organism evidence="1 2">
    <name type="scientific">Robiginitalea biformata (strain ATCC BAA-864 / DSM 15991 / KCTC 12146 / HTCC2501)</name>
    <dbReference type="NCBI Taxonomy" id="313596"/>
    <lineage>
        <taxon>Bacteria</taxon>
        <taxon>Pseudomonadati</taxon>
        <taxon>Bacteroidota</taxon>
        <taxon>Flavobacteriia</taxon>
        <taxon>Flavobacteriales</taxon>
        <taxon>Flavobacteriaceae</taxon>
        <taxon>Robiginitalea</taxon>
    </lineage>
</organism>
<accession>A4CNB2</accession>
<keyword evidence="2" id="KW-1185">Reference proteome</keyword>
<dbReference type="Pfam" id="PF12843">
    <property type="entry name" value="QSregVF_b"/>
    <property type="match status" value="1"/>
</dbReference>
<dbReference type="KEGG" id="rbi:RB2501_12527"/>
<dbReference type="InterPro" id="IPR024530">
    <property type="entry name" value="QSregVF_b"/>
</dbReference>
<dbReference type="STRING" id="313596.RB2501_12527"/>
<gene>
    <name evidence="1" type="ordered locus">RB2501_12527</name>
</gene>
<dbReference type="AlphaFoldDB" id="A4CNB2"/>
<evidence type="ECO:0000313" key="2">
    <source>
        <dbReference type="Proteomes" id="UP000009049"/>
    </source>
</evidence>
<dbReference type="Proteomes" id="UP000009049">
    <property type="component" value="Chromosome"/>
</dbReference>
<proteinExistence type="predicted"/>
<reference evidence="1 2" key="1">
    <citation type="journal article" date="2009" name="J. Bacteriol.">
        <title>Complete genome sequence of Robiginitalea biformata HTCC2501.</title>
        <authorList>
            <person name="Oh H.M."/>
            <person name="Giovannoni S.J."/>
            <person name="Lee K."/>
            <person name="Ferriera S."/>
            <person name="Johnson J."/>
            <person name="Cho J.C."/>
        </authorList>
    </citation>
    <scope>NUCLEOTIDE SEQUENCE [LARGE SCALE GENOMIC DNA]</scope>
    <source>
        <strain evidence="2">ATCC BAA-864 / HTCC2501 / KCTC 12146</strain>
    </source>
</reference>
<dbReference type="RefSeq" id="WP_015754474.1">
    <property type="nucleotide sequence ID" value="NC_013222.1"/>
</dbReference>
<dbReference type="EMBL" id="CP001712">
    <property type="protein sequence ID" value="EAR15154.1"/>
    <property type="molecule type" value="Genomic_DNA"/>
</dbReference>
<name>A4CNB2_ROBBH</name>
<dbReference type="HOGENOM" id="CLU_176025_0_0_10"/>
<dbReference type="OrthoDB" id="9807855at2"/>
<evidence type="ECO:0008006" key="3">
    <source>
        <dbReference type="Google" id="ProtNLM"/>
    </source>
</evidence>
<sequence>MDHSTPSRKELIELAHYRMPFGKYKGRLLYELPLPYLVWFRGKGFPPGKLGRNLQIVFGMKENGLEGMLARIRKEFPRQNP</sequence>
<protein>
    <recommendedName>
        <fullName evidence="3">Cytoplasmic protein</fullName>
    </recommendedName>
</protein>
<dbReference type="eggNOG" id="COG3530">
    <property type="taxonomic scope" value="Bacteria"/>
</dbReference>
<evidence type="ECO:0000313" key="1">
    <source>
        <dbReference type="EMBL" id="EAR15154.1"/>
    </source>
</evidence>